<name>A0A1M5MIP2_9BRAD</name>
<comment type="similarity">
    <text evidence="5">Belongs to the Omp25/RopB family.</text>
</comment>
<dbReference type="SUPFAM" id="SSF56925">
    <property type="entry name" value="OMPA-like"/>
    <property type="match status" value="1"/>
</dbReference>
<dbReference type="OrthoDB" id="9815357at2"/>
<dbReference type="Gene3D" id="2.40.160.20">
    <property type="match status" value="1"/>
</dbReference>
<evidence type="ECO:0000256" key="1">
    <source>
        <dbReference type="ARBA" id="ARBA00004442"/>
    </source>
</evidence>
<organism evidence="8 9">
    <name type="scientific">Bradyrhizobium erythrophlei</name>
    <dbReference type="NCBI Taxonomy" id="1437360"/>
    <lineage>
        <taxon>Bacteria</taxon>
        <taxon>Pseudomonadati</taxon>
        <taxon>Pseudomonadota</taxon>
        <taxon>Alphaproteobacteria</taxon>
        <taxon>Hyphomicrobiales</taxon>
        <taxon>Nitrobacteraceae</taxon>
        <taxon>Bradyrhizobium</taxon>
    </lineage>
</organism>
<evidence type="ECO:0000259" key="7">
    <source>
        <dbReference type="Pfam" id="PF13505"/>
    </source>
</evidence>
<dbReference type="PANTHER" id="PTHR34001">
    <property type="entry name" value="BLL7405 PROTEIN"/>
    <property type="match status" value="1"/>
</dbReference>
<sequence>MKKLMVAAAIVAVSAPALAADLPAGTYTKAPAAVAPAYDWSGFYVGVNAGGAWSRADLGTSTIFDPAHRAGYFGDAVSTNLFNSVGNQRANTSGFIGGAQAGFNWQVDNFVAGLETDFQSFHQHGSSTATAIYPTGGAAGVPFTISQSFSTDWLWTLRPRLGFAANSWLIYATGGLAVTHLKGNFLFVDGFADTEAASMSETRTGWTVGGGVEYALLNGWSLKAEYLHLDFGTEEMTTHNLLDSGTFPVPGQPFTHRVKLTSDIARIGLNYNFGTPGTVRH</sequence>
<proteinExistence type="inferred from homology"/>
<evidence type="ECO:0000256" key="6">
    <source>
        <dbReference type="SAM" id="SignalP"/>
    </source>
</evidence>
<dbReference type="InterPro" id="IPR027385">
    <property type="entry name" value="Beta-barrel_OMP"/>
</dbReference>
<feature type="domain" description="Outer membrane protein beta-barrel" evidence="7">
    <location>
        <begin position="6"/>
        <end position="241"/>
    </location>
</feature>
<dbReference type="InterPro" id="IPR011250">
    <property type="entry name" value="OMP/PagP_B-barrel"/>
</dbReference>
<comment type="subcellular location">
    <subcellularLocation>
        <location evidence="1">Cell outer membrane</location>
    </subcellularLocation>
</comment>
<evidence type="ECO:0000313" key="8">
    <source>
        <dbReference type="EMBL" id="SHG76982.1"/>
    </source>
</evidence>
<dbReference type="PANTHER" id="PTHR34001:SF3">
    <property type="entry name" value="BLL7405 PROTEIN"/>
    <property type="match status" value="1"/>
</dbReference>
<feature type="signal peptide" evidence="6">
    <location>
        <begin position="1"/>
        <end position="19"/>
    </location>
</feature>
<evidence type="ECO:0000256" key="4">
    <source>
        <dbReference type="ARBA" id="ARBA00023237"/>
    </source>
</evidence>
<accession>A0A1M5MIP2</accession>
<keyword evidence="4" id="KW-0998">Cell outer membrane</keyword>
<evidence type="ECO:0000256" key="3">
    <source>
        <dbReference type="ARBA" id="ARBA00023136"/>
    </source>
</evidence>
<keyword evidence="3" id="KW-0472">Membrane</keyword>
<gene>
    <name evidence="8" type="ORF">SAMN05443248_2602</name>
</gene>
<dbReference type="Proteomes" id="UP000189796">
    <property type="component" value="Chromosome I"/>
</dbReference>
<dbReference type="GO" id="GO:0009279">
    <property type="term" value="C:cell outer membrane"/>
    <property type="evidence" value="ECO:0007669"/>
    <property type="project" value="UniProtKB-SubCell"/>
</dbReference>
<dbReference type="InterPro" id="IPR051692">
    <property type="entry name" value="OMP-like"/>
</dbReference>
<dbReference type="EMBL" id="LT670817">
    <property type="protein sequence ID" value="SHG76982.1"/>
    <property type="molecule type" value="Genomic_DNA"/>
</dbReference>
<evidence type="ECO:0000313" key="9">
    <source>
        <dbReference type="Proteomes" id="UP000189796"/>
    </source>
</evidence>
<protein>
    <submittedName>
        <fullName evidence="8">Outer membrane immunogenic protein</fullName>
    </submittedName>
</protein>
<reference evidence="8 9" key="1">
    <citation type="submission" date="2016-11" db="EMBL/GenBank/DDBJ databases">
        <authorList>
            <person name="Jaros S."/>
            <person name="Januszkiewicz K."/>
            <person name="Wedrychowicz H."/>
        </authorList>
    </citation>
    <scope>NUCLEOTIDE SEQUENCE [LARGE SCALE GENOMIC DNA]</scope>
    <source>
        <strain evidence="8 9">GAS138</strain>
    </source>
</reference>
<evidence type="ECO:0000256" key="2">
    <source>
        <dbReference type="ARBA" id="ARBA00022729"/>
    </source>
</evidence>
<dbReference type="Pfam" id="PF13505">
    <property type="entry name" value="OMP_b-brl"/>
    <property type="match status" value="1"/>
</dbReference>
<dbReference type="AlphaFoldDB" id="A0A1M5MIP2"/>
<evidence type="ECO:0000256" key="5">
    <source>
        <dbReference type="ARBA" id="ARBA00038306"/>
    </source>
</evidence>
<keyword evidence="2 6" id="KW-0732">Signal</keyword>
<feature type="chain" id="PRO_5012725545" evidence="6">
    <location>
        <begin position="20"/>
        <end position="281"/>
    </location>
</feature>